<comment type="caution">
    <text evidence="1">The sequence shown here is derived from an EMBL/GenBank/DDBJ whole genome shotgun (WGS) entry which is preliminary data.</text>
</comment>
<dbReference type="EMBL" id="JBDJPC010000001">
    <property type="protein sequence ID" value="KAL1517055.1"/>
    <property type="molecule type" value="Genomic_DNA"/>
</dbReference>
<proteinExistence type="predicted"/>
<organism evidence="1 2">
    <name type="scientific">Hypothenemus hampei</name>
    <name type="common">Coffee berry borer</name>
    <dbReference type="NCBI Taxonomy" id="57062"/>
    <lineage>
        <taxon>Eukaryota</taxon>
        <taxon>Metazoa</taxon>
        <taxon>Ecdysozoa</taxon>
        <taxon>Arthropoda</taxon>
        <taxon>Hexapoda</taxon>
        <taxon>Insecta</taxon>
        <taxon>Pterygota</taxon>
        <taxon>Neoptera</taxon>
        <taxon>Endopterygota</taxon>
        <taxon>Coleoptera</taxon>
        <taxon>Polyphaga</taxon>
        <taxon>Cucujiformia</taxon>
        <taxon>Curculionidae</taxon>
        <taxon>Scolytinae</taxon>
        <taxon>Hypothenemus</taxon>
    </lineage>
</organism>
<name>A0ABD1FDI6_HYPHA</name>
<keyword evidence="2" id="KW-1185">Reference proteome</keyword>
<sequence length="117" mass="13471">MCFAFERLNVIWFGNQVTEQLDIRRKRQLVIQIHLNYVSSRLTLVRPFPYWILNQVEPSDFPLEAKQLGLIEVKNSRTPTVHVTIAVSRTLGTIVLAKGQTIKIISLGKLEKLIPFN</sequence>
<accession>A0ABD1FDI6</accession>
<evidence type="ECO:0000313" key="2">
    <source>
        <dbReference type="Proteomes" id="UP001566132"/>
    </source>
</evidence>
<dbReference type="Proteomes" id="UP001566132">
    <property type="component" value="Unassembled WGS sequence"/>
</dbReference>
<protein>
    <submittedName>
        <fullName evidence="1">Uncharacterized protein</fullName>
    </submittedName>
</protein>
<evidence type="ECO:0000313" key="1">
    <source>
        <dbReference type="EMBL" id="KAL1517055.1"/>
    </source>
</evidence>
<reference evidence="1 2" key="1">
    <citation type="submission" date="2024-05" db="EMBL/GenBank/DDBJ databases">
        <title>Genetic variation in Jamaican populations of the coffee berry borer (Hypothenemus hampei).</title>
        <authorList>
            <person name="Errbii M."/>
            <person name="Myrie A."/>
        </authorList>
    </citation>
    <scope>NUCLEOTIDE SEQUENCE [LARGE SCALE GENOMIC DNA]</scope>
    <source>
        <strain evidence="1">JA-Hopewell-2020-01-JO</strain>
        <tissue evidence="1">Whole body</tissue>
    </source>
</reference>
<gene>
    <name evidence="1" type="ORF">ABEB36_000870</name>
</gene>
<dbReference type="AlphaFoldDB" id="A0ABD1FDI6"/>